<dbReference type="AlphaFoldDB" id="A0A2K3UZU0"/>
<keyword evidence="1" id="KW-0732">Signal</keyword>
<dbReference type="Pfam" id="PF14559">
    <property type="entry name" value="TPR_19"/>
    <property type="match status" value="1"/>
</dbReference>
<dbReference type="InterPro" id="IPR011990">
    <property type="entry name" value="TPR-like_helical_dom_sf"/>
</dbReference>
<evidence type="ECO:0000256" key="1">
    <source>
        <dbReference type="SAM" id="SignalP"/>
    </source>
</evidence>
<feature type="signal peptide" evidence="1">
    <location>
        <begin position="1"/>
        <end position="28"/>
    </location>
</feature>
<reference evidence="2 3" key="1">
    <citation type="submission" date="2018-01" db="EMBL/GenBank/DDBJ databases">
        <title>Deinococcus koreensis sp. nov., a radiation-resistant bacterium isolated from river water.</title>
        <authorList>
            <person name="Choi A."/>
        </authorList>
    </citation>
    <scope>NUCLEOTIDE SEQUENCE [LARGE SCALE GENOMIC DNA]</scope>
    <source>
        <strain evidence="2 3">SJW1-2</strain>
    </source>
</reference>
<dbReference type="RefSeq" id="WP_103312474.1">
    <property type="nucleotide sequence ID" value="NZ_PPPD01000001.1"/>
</dbReference>
<proteinExistence type="predicted"/>
<dbReference type="OrthoDB" id="74237at2"/>
<protein>
    <submittedName>
        <fullName evidence="2">Uncharacterized protein</fullName>
    </submittedName>
</protein>
<feature type="chain" id="PRO_5014431570" evidence="1">
    <location>
        <begin position="29"/>
        <end position="240"/>
    </location>
</feature>
<dbReference type="Gene3D" id="1.25.40.10">
    <property type="entry name" value="Tetratricopeptide repeat domain"/>
    <property type="match status" value="2"/>
</dbReference>
<evidence type="ECO:0000313" key="3">
    <source>
        <dbReference type="Proteomes" id="UP000236379"/>
    </source>
</evidence>
<organism evidence="2 3">
    <name type="scientific">Deinococcus koreensis</name>
    <dbReference type="NCBI Taxonomy" id="2054903"/>
    <lineage>
        <taxon>Bacteria</taxon>
        <taxon>Thermotogati</taxon>
        <taxon>Deinococcota</taxon>
        <taxon>Deinococci</taxon>
        <taxon>Deinococcales</taxon>
        <taxon>Deinococcaceae</taxon>
        <taxon>Deinococcus</taxon>
    </lineage>
</organism>
<keyword evidence="3" id="KW-1185">Reference proteome</keyword>
<comment type="caution">
    <text evidence="2">The sequence shown here is derived from an EMBL/GenBank/DDBJ whole genome shotgun (WGS) entry which is preliminary data.</text>
</comment>
<dbReference type="EMBL" id="PPPD01000001">
    <property type="protein sequence ID" value="PNY82035.1"/>
    <property type="molecule type" value="Genomic_DNA"/>
</dbReference>
<name>A0A2K3UZU0_9DEIO</name>
<gene>
    <name evidence="2" type="ORF">CVO96_12240</name>
</gene>
<dbReference type="Proteomes" id="UP000236379">
    <property type="component" value="Unassembled WGS sequence"/>
</dbReference>
<evidence type="ECO:0000313" key="2">
    <source>
        <dbReference type="EMBL" id="PNY82035.1"/>
    </source>
</evidence>
<dbReference type="SUPFAM" id="SSF48452">
    <property type="entry name" value="TPR-like"/>
    <property type="match status" value="1"/>
</dbReference>
<sequence>MRRLTPPSLTALIFTVLMSAVLWPSAGAAAPELLAAGDYARAFESATTAGDPLTATQAAVAAALYGATSGNSASGSADQGLWLERAVSSGRAAVQAAPQSARAHLELGTALCLQAGRGGFTLGAYRLSRACRAEYERSLALDAGLSEARAALARWHSGAWARAGLIGGGDPATARRLAAQALREAPQNVRVVVQVATAYLELRATSAARTLLERSLALSPQDAQDRDLQAGARATLAGLR</sequence>
<accession>A0A2K3UZU0</accession>